<evidence type="ECO:0000256" key="1">
    <source>
        <dbReference type="ARBA" id="ARBA00022630"/>
    </source>
</evidence>
<sequence>MPRNGARETNDGFRLHIHQQEIRQVVGRICEKFGPDYWRECDETGAATLFDGGERGAREATMAKYFASEAAWEAAEAAMTTFGGYGFASAYHVECKWRETRLFRTAPISNNLVLAQVAQHILGMPRS</sequence>
<gene>
    <name evidence="3" type="ORF">MPL1032_240310</name>
</gene>
<reference evidence="4" key="1">
    <citation type="submission" date="2014-08" db="EMBL/GenBank/DDBJ databases">
        <authorList>
            <person name="Edwards T."/>
        </authorList>
    </citation>
    <scope>NUCLEOTIDE SEQUENCE [LARGE SCALE GENOMIC DNA]</scope>
</reference>
<dbReference type="Proteomes" id="UP000182888">
    <property type="component" value="Unassembled WGS sequence"/>
</dbReference>
<dbReference type="InterPro" id="IPR036250">
    <property type="entry name" value="AcylCo_DH-like_C"/>
</dbReference>
<dbReference type="InterPro" id="IPR009075">
    <property type="entry name" value="AcylCo_DH/oxidase_C"/>
</dbReference>
<feature type="domain" description="Acyl-CoA dehydrogenase/oxidase C-terminal" evidence="2">
    <location>
        <begin position="46"/>
        <end position="121"/>
    </location>
</feature>
<name>A0A0K2W0W9_MESPL</name>
<evidence type="ECO:0000313" key="3">
    <source>
        <dbReference type="EMBL" id="CDX58889.1"/>
    </source>
</evidence>
<dbReference type="SUPFAM" id="SSF47203">
    <property type="entry name" value="Acyl-CoA dehydrogenase C-terminal domain-like"/>
    <property type="match status" value="1"/>
</dbReference>
<proteinExistence type="predicted"/>
<keyword evidence="1" id="KW-0285">Flavoprotein</keyword>
<dbReference type="EMBL" id="CCND01000017">
    <property type="protein sequence ID" value="CDX58889.1"/>
    <property type="molecule type" value="Genomic_DNA"/>
</dbReference>
<protein>
    <recommendedName>
        <fullName evidence="2">Acyl-CoA dehydrogenase/oxidase C-terminal domain-containing protein</fullName>
    </recommendedName>
</protein>
<dbReference type="GO" id="GO:0016627">
    <property type="term" value="F:oxidoreductase activity, acting on the CH-CH group of donors"/>
    <property type="evidence" value="ECO:0007669"/>
    <property type="project" value="InterPro"/>
</dbReference>
<dbReference type="AlphaFoldDB" id="A0A0K2W0W9"/>
<evidence type="ECO:0000313" key="4">
    <source>
        <dbReference type="Proteomes" id="UP000182888"/>
    </source>
</evidence>
<dbReference type="Gene3D" id="1.20.140.10">
    <property type="entry name" value="Butyryl-CoA Dehydrogenase, subunit A, domain 3"/>
    <property type="match status" value="1"/>
</dbReference>
<accession>A0A0K2W0W9</accession>
<evidence type="ECO:0000259" key="2">
    <source>
        <dbReference type="Pfam" id="PF00441"/>
    </source>
</evidence>
<dbReference type="Pfam" id="PF00441">
    <property type="entry name" value="Acyl-CoA_dh_1"/>
    <property type="match status" value="1"/>
</dbReference>
<organism evidence="3 4">
    <name type="scientific">Mesorhizobium plurifarium</name>
    <dbReference type="NCBI Taxonomy" id="69974"/>
    <lineage>
        <taxon>Bacteria</taxon>
        <taxon>Pseudomonadati</taxon>
        <taxon>Pseudomonadota</taxon>
        <taxon>Alphaproteobacteria</taxon>
        <taxon>Hyphomicrobiales</taxon>
        <taxon>Phyllobacteriaceae</taxon>
        <taxon>Mesorhizobium</taxon>
    </lineage>
</organism>